<sequence>MLEFRRNFNNHIKTRELFHNKKILTVIFPSAGTNIADFMNFINEIKVHSDIIFVVEGYYGLPITNLSGIGYEPLQFAKQFNKSYAKIFNRYKGILLCAQSIGTISALEFRKIYHGTNLKTIFLSPTLSEKNNRSYRLTALYLQILLKTIPGRFTLNLLRAYPTKIVIKYLLRKFLTDLYKPITAAGINSYFNCLYFITQFGLTEKQNIHDEDIFIIGDKDTYLNSYCNQDDLKKRKHTYIINGGHSLLQNNFKEVISLIQSCQFLKL</sequence>
<dbReference type="Proteomes" id="UP000176376">
    <property type="component" value="Unassembled WGS sequence"/>
</dbReference>
<organism evidence="1 2">
    <name type="scientific">Candidatus Roizmanbacteria bacterium RIFCSPLOWO2_02_FULL_38_10</name>
    <dbReference type="NCBI Taxonomy" id="1802074"/>
    <lineage>
        <taxon>Bacteria</taxon>
        <taxon>Candidatus Roizmaniibacteriota</taxon>
    </lineage>
</organism>
<gene>
    <name evidence="1" type="ORF">A3J15_01615</name>
</gene>
<evidence type="ECO:0008006" key="3">
    <source>
        <dbReference type="Google" id="ProtNLM"/>
    </source>
</evidence>
<dbReference type="AlphaFoldDB" id="A0A1F7JN09"/>
<dbReference type="EMBL" id="MGAY01000017">
    <property type="protein sequence ID" value="OGK56998.1"/>
    <property type="molecule type" value="Genomic_DNA"/>
</dbReference>
<proteinExistence type="predicted"/>
<name>A0A1F7JN09_9BACT</name>
<accession>A0A1F7JN09</accession>
<evidence type="ECO:0000313" key="2">
    <source>
        <dbReference type="Proteomes" id="UP000176376"/>
    </source>
</evidence>
<evidence type="ECO:0000313" key="1">
    <source>
        <dbReference type="EMBL" id="OGK56998.1"/>
    </source>
</evidence>
<reference evidence="1 2" key="1">
    <citation type="journal article" date="2016" name="Nat. Commun.">
        <title>Thousands of microbial genomes shed light on interconnected biogeochemical processes in an aquifer system.</title>
        <authorList>
            <person name="Anantharaman K."/>
            <person name="Brown C.T."/>
            <person name="Hug L.A."/>
            <person name="Sharon I."/>
            <person name="Castelle C.J."/>
            <person name="Probst A.J."/>
            <person name="Thomas B.C."/>
            <person name="Singh A."/>
            <person name="Wilkins M.J."/>
            <person name="Karaoz U."/>
            <person name="Brodie E.L."/>
            <person name="Williams K.H."/>
            <person name="Hubbard S.S."/>
            <person name="Banfield J.F."/>
        </authorList>
    </citation>
    <scope>NUCLEOTIDE SEQUENCE [LARGE SCALE GENOMIC DNA]</scope>
</reference>
<comment type="caution">
    <text evidence="1">The sequence shown here is derived from an EMBL/GenBank/DDBJ whole genome shotgun (WGS) entry which is preliminary data.</text>
</comment>
<protein>
    <recommendedName>
        <fullName evidence="3">Serine aminopeptidase S33 domain-containing protein</fullName>
    </recommendedName>
</protein>